<name>A0A381SUG6_9ZZZZ</name>
<evidence type="ECO:0000256" key="4">
    <source>
        <dbReference type="ARBA" id="ARBA00023136"/>
    </source>
</evidence>
<dbReference type="SUPFAM" id="SSF52540">
    <property type="entry name" value="P-loop containing nucleoside triphosphate hydrolases"/>
    <property type="match status" value="1"/>
</dbReference>
<dbReference type="InterPro" id="IPR036640">
    <property type="entry name" value="ABC1_TM_sf"/>
</dbReference>
<comment type="subcellular location">
    <subcellularLocation>
        <location evidence="1">Membrane</location>
        <topology evidence="1">Multi-pass membrane protein</topology>
    </subcellularLocation>
</comment>
<keyword evidence="4 5" id="KW-0472">Membrane</keyword>
<feature type="transmembrane region" description="Helical" evidence="5">
    <location>
        <begin position="158"/>
        <end position="178"/>
    </location>
</feature>
<dbReference type="AlphaFoldDB" id="A0A381SUG6"/>
<feature type="transmembrane region" description="Helical" evidence="5">
    <location>
        <begin position="80"/>
        <end position="100"/>
    </location>
</feature>
<dbReference type="PANTHER" id="PTHR43394">
    <property type="entry name" value="ATP-DEPENDENT PERMEASE MDL1, MITOCHONDRIAL"/>
    <property type="match status" value="1"/>
</dbReference>
<dbReference type="Pfam" id="PF00664">
    <property type="entry name" value="ABC_membrane"/>
    <property type="match status" value="1"/>
</dbReference>
<evidence type="ECO:0000256" key="3">
    <source>
        <dbReference type="ARBA" id="ARBA00022989"/>
    </source>
</evidence>
<gene>
    <name evidence="7" type="ORF">METZ01_LOCUS59795</name>
</gene>
<evidence type="ECO:0000259" key="6">
    <source>
        <dbReference type="PROSITE" id="PS50929"/>
    </source>
</evidence>
<reference evidence="7" key="1">
    <citation type="submission" date="2018-05" db="EMBL/GenBank/DDBJ databases">
        <authorList>
            <person name="Lanie J.A."/>
            <person name="Ng W.-L."/>
            <person name="Kazmierczak K.M."/>
            <person name="Andrzejewski T.M."/>
            <person name="Davidsen T.M."/>
            <person name="Wayne K.J."/>
            <person name="Tettelin H."/>
            <person name="Glass J.I."/>
            <person name="Rusch D."/>
            <person name="Podicherti R."/>
            <person name="Tsui H.-C.T."/>
            <person name="Winkler M.E."/>
        </authorList>
    </citation>
    <scope>NUCLEOTIDE SEQUENCE</scope>
</reference>
<dbReference type="GO" id="GO:0015421">
    <property type="term" value="F:ABC-type oligopeptide transporter activity"/>
    <property type="evidence" value="ECO:0007669"/>
    <property type="project" value="TreeGrafter"/>
</dbReference>
<organism evidence="7">
    <name type="scientific">marine metagenome</name>
    <dbReference type="NCBI Taxonomy" id="408172"/>
    <lineage>
        <taxon>unclassified sequences</taxon>
        <taxon>metagenomes</taxon>
        <taxon>ecological metagenomes</taxon>
    </lineage>
</organism>
<dbReference type="Gene3D" id="3.40.50.300">
    <property type="entry name" value="P-loop containing nucleotide triphosphate hydrolases"/>
    <property type="match status" value="1"/>
</dbReference>
<feature type="non-terminal residue" evidence="7">
    <location>
        <position position="396"/>
    </location>
</feature>
<feature type="transmembrane region" description="Helical" evidence="5">
    <location>
        <begin position="184"/>
        <end position="205"/>
    </location>
</feature>
<feature type="transmembrane region" description="Helical" evidence="5">
    <location>
        <begin position="21"/>
        <end position="49"/>
    </location>
</feature>
<keyword evidence="3 5" id="KW-1133">Transmembrane helix</keyword>
<dbReference type="InterPro" id="IPR039421">
    <property type="entry name" value="Type_1_exporter"/>
</dbReference>
<dbReference type="PANTHER" id="PTHR43394:SF1">
    <property type="entry name" value="ATP-BINDING CASSETTE SUB-FAMILY B MEMBER 10, MITOCHONDRIAL"/>
    <property type="match status" value="1"/>
</dbReference>
<feature type="domain" description="ABC transmembrane type-1" evidence="6">
    <location>
        <begin position="25"/>
        <end position="314"/>
    </location>
</feature>
<keyword evidence="2 5" id="KW-0812">Transmembrane</keyword>
<feature type="transmembrane region" description="Helical" evidence="5">
    <location>
        <begin position="264"/>
        <end position="289"/>
    </location>
</feature>
<accession>A0A381SUG6</accession>
<dbReference type="InterPro" id="IPR027417">
    <property type="entry name" value="P-loop_NTPase"/>
</dbReference>
<sequence>MKLRNLNFGNDLLKETLFRNYQSVILIIFLMVLTGVVQATSVLGVMPIVDVLLNQDPNQYSEVTKTITNQFVKYNLPVNIVSLGVFYLLLIGFRSSILYVQKHVTNRTIFGEMRRMMLEELKAFLNASWSFFQNKEYGTLANTVITETHKATAGFESLARTIAIAITVFCYFALLLLISWQLTIIVFLSAAMLLSPTLIVNRIVYKTGQLHTGAWNVAQGKTYEVLNALKLIAGFAKREDTLKNIEPSVRTIEKTFRKFAMIRVFLTLLGEPVGVILVIISGVVGMGYYDMQIATLTAFLYSINRLAGEAQQFILERSAVHASLPSFEQIDSLMQEAALLKEKSTGKKIASFSRGIYLTDLSFSYDGGENILSNINLEIPKGSMVAVVGHSGSGKS</sequence>
<evidence type="ECO:0000313" key="7">
    <source>
        <dbReference type="EMBL" id="SVA06941.1"/>
    </source>
</evidence>
<evidence type="ECO:0000256" key="1">
    <source>
        <dbReference type="ARBA" id="ARBA00004141"/>
    </source>
</evidence>
<dbReference type="PROSITE" id="PS50929">
    <property type="entry name" value="ABC_TM1F"/>
    <property type="match status" value="1"/>
</dbReference>
<dbReference type="SUPFAM" id="SSF90123">
    <property type="entry name" value="ABC transporter transmembrane region"/>
    <property type="match status" value="1"/>
</dbReference>
<dbReference type="GO" id="GO:0005524">
    <property type="term" value="F:ATP binding"/>
    <property type="evidence" value="ECO:0007669"/>
    <property type="project" value="InterPro"/>
</dbReference>
<dbReference type="EMBL" id="UINC01003509">
    <property type="protein sequence ID" value="SVA06941.1"/>
    <property type="molecule type" value="Genomic_DNA"/>
</dbReference>
<evidence type="ECO:0000256" key="2">
    <source>
        <dbReference type="ARBA" id="ARBA00022692"/>
    </source>
</evidence>
<dbReference type="GO" id="GO:0016020">
    <property type="term" value="C:membrane"/>
    <property type="evidence" value="ECO:0007669"/>
    <property type="project" value="UniProtKB-SubCell"/>
</dbReference>
<evidence type="ECO:0000256" key="5">
    <source>
        <dbReference type="SAM" id="Phobius"/>
    </source>
</evidence>
<dbReference type="InterPro" id="IPR011527">
    <property type="entry name" value="ABC1_TM_dom"/>
</dbReference>
<dbReference type="Gene3D" id="1.20.1560.10">
    <property type="entry name" value="ABC transporter type 1, transmembrane domain"/>
    <property type="match status" value="1"/>
</dbReference>
<protein>
    <recommendedName>
        <fullName evidence="6">ABC transmembrane type-1 domain-containing protein</fullName>
    </recommendedName>
</protein>
<proteinExistence type="predicted"/>